<proteinExistence type="inferred from homology"/>
<evidence type="ECO:0000256" key="1">
    <source>
        <dbReference type="ARBA" id="ARBA00004651"/>
    </source>
</evidence>
<organism evidence="8 9">
    <name type="scientific">Oceanidesulfovibrio marinus</name>
    <dbReference type="NCBI Taxonomy" id="370038"/>
    <lineage>
        <taxon>Bacteria</taxon>
        <taxon>Pseudomonadati</taxon>
        <taxon>Thermodesulfobacteriota</taxon>
        <taxon>Desulfovibrionia</taxon>
        <taxon>Desulfovibrionales</taxon>
        <taxon>Desulfovibrionaceae</taxon>
        <taxon>Oceanidesulfovibrio</taxon>
    </lineage>
</organism>
<evidence type="ECO:0000256" key="3">
    <source>
        <dbReference type="ARBA" id="ARBA00022475"/>
    </source>
</evidence>
<evidence type="ECO:0000313" key="8">
    <source>
        <dbReference type="EMBL" id="QJT09544.1"/>
    </source>
</evidence>
<reference evidence="8 9" key="1">
    <citation type="submission" date="2019-04" db="EMBL/GenBank/DDBJ databases">
        <title>Isolation and culture of sulfate reducing bacteria from the cold seep of the South China Sea.</title>
        <authorList>
            <person name="Sun C."/>
            <person name="Liu R."/>
        </authorList>
    </citation>
    <scope>NUCLEOTIDE SEQUENCE [LARGE SCALE GENOMIC DNA]</scope>
    <source>
        <strain evidence="8 9">CS1</strain>
    </source>
</reference>
<keyword evidence="5 7" id="KW-1133">Transmembrane helix</keyword>
<feature type="transmembrane region" description="Helical" evidence="7">
    <location>
        <begin position="198"/>
        <end position="218"/>
    </location>
</feature>
<comment type="similarity">
    <text evidence="2">Belongs to the cytochrome ubiquinol oxidase subunit 2 family.</text>
</comment>
<keyword evidence="9" id="KW-1185">Reference proteome</keyword>
<evidence type="ECO:0000256" key="5">
    <source>
        <dbReference type="ARBA" id="ARBA00022989"/>
    </source>
</evidence>
<evidence type="ECO:0000256" key="4">
    <source>
        <dbReference type="ARBA" id="ARBA00022692"/>
    </source>
</evidence>
<dbReference type="Pfam" id="PF02322">
    <property type="entry name" value="Cyt_bd_oxida_II"/>
    <property type="match status" value="1"/>
</dbReference>
<gene>
    <name evidence="8" type="ORF">E8L03_11610</name>
</gene>
<evidence type="ECO:0000313" key="9">
    <source>
        <dbReference type="Proteomes" id="UP000503251"/>
    </source>
</evidence>
<evidence type="ECO:0000256" key="2">
    <source>
        <dbReference type="ARBA" id="ARBA00007543"/>
    </source>
</evidence>
<accession>A0ABX6NG06</accession>
<dbReference type="Proteomes" id="UP000503251">
    <property type="component" value="Chromosome"/>
</dbReference>
<feature type="transmembrane region" description="Helical" evidence="7">
    <location>
        <begin position="224"/>
        <end position="243"/>
    </location>
</feature>
<protein>
    <recommendedName>
        <fullName evidence="10">Cytochrome d ubiquinol oxidase subunit II</fullName>
    </recommendedName>
</protein>
<feature type="transmembrane region" description="Helical" evidence="7">
    <location>
        <begin position="59"/>
        <end position="77"/>
    </location>
</feature>
<dbReference type="PANTHER" id="PTHR43141">
    <property type="entry name" value="CYTOCHROME BD2 SUBUNIT II"/>
    <property type="match status" value="1"/>
</dbReference>
<comment type="subcellular location">
    <subcellularLocation>
        <location evidence="1">Cell membrane</location>
        <topology evidence="1">Multi-pass membrane protein</topology>
    </subcellularLocation>
</comment>
<dbReference type="InterPro" id="IPR003317">
    <property type="entry name" value="Cyt-d_oxidase_su2"/>
</dbReference>
<evidence type="ECO:0000256" key="6">
    <source>
        <dbReference type="ARBA" id="ARBA00023136"/>
    </source>
</evidence>
<feature type="transmembrane region" description="Helical" evidence="7">
    <location>
        <begin position="12"/>
        <end position="38"/>
    </location>
</feature>
<dbReference type="EMBL" id="CP039543">
    <property type="protein sequence ID" value="QJT09544.1"/>
    <property type="molecule type" value="Genomic_DNA"/>
</dbReference>
<feature type="transmembrane region" description="Helical" evidence="7">
    <location>
        <begin position="83"/>
        <end position="103"/>
    </location>
</feature>
<feature type="transmembrane region" description="Helical" evidence="7">
    <location>
        <begin position="157"/>
        <end position="177"/>
    </location>
</feature>
<sequence>MSHATLIDLWFVLTAGLLFLHIGLGSIDLGVCTLSLITPDKDSETLLGSIDTIWHANQTWLVVLGGTLFGAFPVLYSEVLSRLYGLVIVLLAMLAMRGIGLEYRHHAANPRRSRLFAGCGALAAIVAEGLILGTLIVGAPAPGSRLAGLSAFVRPEVLPTVLFLIFTALLTAGAWLLKELDDEHPLRPMARRSMMAGAVGVLVFATYICRQMLAAWRIDAAELHGLYMSLAAVAFAALVLMTVSMQKSWRGSQVPWALVVVGVALAACAGTARFAMQTPGAADFAASREALVFLTWTSALLLPPLIAFQIFQYRLQRRGTDVSTTESGGQEPSAGPE</sequence>
<dbReference type="PANTHER" id="PTHR43141:SF4">
    <property type="entry name" value="CYTOCHROME BD2 SUBUNIT II"/>
    <property type="match status" value="1"/>
</dbReference>
<keyword evidence="6 7" id="KW-0472">Membrane</keyword>
<feature type="transmembrane region" description="Helical" evidence="7">
    <location>
        <begin position="115"/>
        <end position="137"/>
    </location>
</feature>
<feature type="transmembrane region" description="Helical" evidence="7">
    <location>
        <begin position="255"/>
        <end position="275"/>
    </location>
</feature>
<evidence type="ECO:0008006" key="10">
    <source>
        <dbReference type="Google" id="ProtNLM"/>
    </source>
</evidence>
<dbReference type="RefSeq" id="WP_171267450.1">
    <property type="nucleotide sequence ID" value="NZ_CP039543.1"/>
</dbReference>
<keyword evidence="3" id="KW-1003">Cell membrane</keyword>
<keyword evidence="4 7" id="KW-0812">Transmembrane</keyword>
<evidence type="ECO:0000256" key="7">
    <source>
        <dbReference type="SAM" id="Phobius"/>
    </source>
</evidence>
<name>A0ABX6NG06_9BACT</name>
<feature type="transmembrane region" description="Helical" evidence="7">
    <location>
        <begin position="290"/>
        <end position="311"/>
    </location>
</feature>